<comment type="caution">
    <text evidence="3">The sequence shown here is derived from an EMBL/GenBank/DDBJ whole genome shotgun (WGS) entry which is preliminary data.</text>
</comment>
<evidence type="ECO:0000313" key="4">
    <source>
        <dbReference type="Proteomes" id="UP000789739"/>
    </source>
</evidence>
<gene>
    <name evidence="3" type="ORF">PBRASI_LOCUS1364</name>
</gene>
<feature type="region of interest" description="Disordered" evidence="2">
    <location>
        <begin position="249"/>
        <end position="295"/>
    </location>
</feature>
<feature type="compositionally biased region" description="Low complexity" evidence="2">
    <location>
        <begin position="249"/>
        <end position="270"/>
    </location>
</feature>
<dbReference type="AlphaFoldDB" id="A0A9N8W9J9"/>
<dbReference type="InterPro" id="IPR028245">
    <property type="entry name" value="PIL1/LSP1"/>
</dbReference>
<dbReference type="PANTHER" id="PTHR31962">
    <property type="entry name" value="SPHINGOLIPID LONG CHAIN BASE-RESPONSIVE PROTEIN PIL1"/>
    <property type="match status" value="1"/>
</dbReference>
<feature type="compositionally biased region" description="Basic and acidic residues" evidence="2">
    <location>
        <begin position="479"/>
        <end position="517"/>
    </location>
</feature>
<feature type="compositionally biased region" description="Polar residues" evidence="2">
    <location>
        <begin position="403"/>
        <end position="412"/>
    </location>
</feature>
<evidence type="ECO:0000256" key="1">
    <source>
        <dbReference type="SAM" id="Coils"/>
    </source>
</evidence>
<dbReference type="GO" id="GO:0006897">
    <property type="term" value="P:endocytosis"/>
    <property type="evidence" value="ECO:0007669"/>
    <property type="project" value="TreeGrafter"/>
</dbReference>
<dbReference type="Gene3D" id="1.20.1270.60">
    <property type="entry name" value="Arfaptin homology (AH) domain/BAR domain"/>
    <property type="match status" value="1"/>
</dbReference>
<accession>A0A9N8W9J9</accession>
<sequence>MKAIRNLNLDNVRSDLRRNLTQVNPLVSADMKHLSHSIAIERNVWNNLNNLAFEQNEAAKSLAVWGKSEGEDLKDITEKLSELITKLSEAEGNLAEKYSDYRNILKVIKTREATLREQRSKKESLWNKIEKEERKASHSKRPETFEPKITEYKEELERIENETMAAEAALADFKREKFKEAMMIQINAFRLFAEKLNIITTSAKDVVDQLPLTPIKPGEPRPPYSGKEKTAQLVSNAMAALAPYTIPASTSHLSTSHPSASHASPHTSASNRRLSHPPQSETIASFPPSSTADIAASAPPLNAILPSATHGMSRSEANLSSPYAQSEDSSGVDIVKKSDPIRRGVYEEDPNEADHSDLEQTDVEVEKRRMSAANSDGNVESKFKEVLNTPTSPLEQMKDSLGSPVNESTAKSVSPKLPPRPPTPGPLHTPPMSPGDENFRPAEASSISPATTNEAENVIPTLNEPVNPGEDVGGIKTEITGEKNDQKSADVKTTEMQKENSRDRNRLSVDHHEKHVSFSDVEDEIP</sequence>
<dbReference type="EMBL" id="CAJVPI010000086">
    <property type="protein sequence ID" value="CAG8476820.1"/>
    <property type="molecule type" value="Genomic_DNA"/>
</dbReference>
<keyword evidence="1" id="KW-0175">Coiled coil</keyword>
<dbReference type="PANTHER" id="PTHR31962:SF1">
    <property type="entry name" value="SPHINGOLIPID LONG CHAIN BASE-RESPONSIVE PROTEIN PIL1"/>
    <property type="match status" value="1"/>
</dbReference>
<feature type="compositionally biased region" description="Polar residues" evidence="2">
    <location>
        <begin position="277"/>
        <end position="292"/>
    </location>
</feature>
<evidence type="ECO:0000256" key="2">
    <source>
        <dbReference type="SAM" id="MobiDB-lite"/>
    </source>
</evidence>
<dbReference type="Pfam" id="PF13805">
    <property type="entry name" value="Pil1"/>
    <property type="match status" value="1"/>
</dbReference>
<evidence type="ECO:0000313" key="3">
    <source>
        <dbReference type="EMBL" id="CAG8476820.1"/>
    </source>
</evidence>
<feature type="coiled-coil region" evidence="1">
    <location>
        <begin position="73"/>
        <end position="176"/>
    </location>
</feature>
<feature type="compositionally biased region" description="Polar residues" evidence="2">
    <location>
        <begin position="312"/>
        <end position="329"/>
    </location>
</feature>
<dbReference type="GO" id="GO:0008289">
    <property type="term" value="F:lipid binding"/>
    <property type="evidence" value="ECO:0007669"/>
    <property type="project" value="TreeGrafter"/>
</dbReference>
<feature type="compositionally biased region" description="Basic and acidic residues" evidence="2">
    <location>
        <begin position="334"/>
        <end position="369"/>
    </location>
</feature>
<proteinExistence type="predicted"/>
<name>A0A9N8W9J9_9GLOM</name>
<dbReference type="GO" id="GO:0005886">
    <property type="term" value="C:plasma membrane"/>
    <property type="evidence" value="ECO:0007669"/>
    <property type="project" value="TreeGrafter"/>
</dbReference>
<dbReference type="InterPro" id="IPR027267">
    <property type="entry name" value="AH/BAR_dom_sf"/>
</dbReference>
<keyword evidence="4" id="KW-1185">Reference proteome</keyword>
<dbReference type="GO" id="GO:0070941">
    <property type="term" value="P:eisosome assembly"/>
    <property type="evidence" value="ECO:0007669"/>
    <property type="project" value="TreeGrafter"/>
</dbReference>
<feature type="region of interest" description="Disordered" evidence="2">
    <location>
        <begin position="312"/>
        <end position="526"/>
    </location>
</feature>
<organism evidence="3 4">
    <name type="scientific">Paraglomus brasilianum</name>
    <dbReference type="NCBI Taxonomy" id="144538"/>
    <lineage>
        <taxon>Eukaryota</taxon>
        <taxon>Fungi</taxon>
        <taxon>Fungi incertae sedis</taxon>
        <taxon>Mucoromycota</taxon>
        <taxon>Glomeromycotina</taxon>
        <taxon>Glomeromycetes</taxon>
        <taxon>Paraglomerales</taxon>
        <taxon>Paraglomeraceae</taxon>
        <taxon>Paraglomus</taxon>
    </lineage>
</organism>
<reference evidence="3" key="1">
    <citation type="submission" date="2021-06" db="EMBL/GenBank/DDBJ databases">
        <authorList>
            <person name="Kallberg Y."/>
            <person name="Tangrot J."/>
            <person name="Rosling A."/>
        </authorList>
    </citation>
    <scope>NUCLEOTIDE SEQUENCE</scope>
    <source>
        <strain evidence="3">BR232B</strain>
    </source>
</reference>
<feature type="compositionally biased region" description="Pro residues" evidence="2">
    <location>
        <begin position="416"/>
        <end position="433"/>
    </location>
</feature>
<dbReference type="GO" id="GO:0036286">
    <property type="term" value="C:eisosome filament"/>
    <property type="evidence" value="ECO:0007669"/>
    <property type="project" value="TreeGrafter"/>
</dbReference>
<feature type="compositionally biased region" description="Polar residues" evidence="2">
    <location>
        <begin position="445"/>
        <end position="455"/>
    </location>
</feature>
<protein>
    <submittedName>
        <fullName evidence="3">10088_t:CDS:1</fullName>
    </submittedName>
</protein>
<dbReference type="Proteomes" id="UP000789739">
    <property type="component" value="Unassembled WGS sequence"/>
</dbReference>
<dbReference type="OrthoDB" id="5599269at2759"/>